<evidence type="ECO:0000313" key="10">
    <source>
        <dbReference type="Proteomes" id="UP000030645"/>
    </source>
</evidence>
<dbReference type="InterPro" id="IPR044278">
    <property type="entry name" value="BHLH95-like"/>
</dbReference>
<evidence type="ECO:0000256" key="3">
    <source>
        <dbReference type="ARBA" id="ARBA00023125"/>
    </source>
</evidence>
<dbReference type="InterPro" id="IPR036638">
    <property type="entry name" value="HLH_DNA-bd_sf"/>
</dbReference>
<dbReference type="PROSITE" id="PS50888">
    <property type="entry name" value="BHLH"/>
    <property type="match status" value="1"/>
</dbReference>
<keyword evidence="2" id="KW-0805">Transcription regulation</keyword>
<dbReference type="Proteomes" id="UP000030645">
    <property type="component" value="Unassembled WGS sequence"/>
</dbReference>
<feature type="compositionally biased region" description="Low complexity" evidence="6">
    <location>
        <begin position="97"/>
        <end position="108"/>
    </location>
</feature>
<feature type="region of interest" description="Disordered" evidence="6">
    <location>
        <begin position="25"/>
        <end position="133"/>
    </location>
</feature>
<evidence type="ECO:0000313" key="9">
    <source>
        <dbReference type="EMBL" id="EXC17319.1"/>
    </source>
</evidence>
<dbReference type="GO" id="GO:0003677">
    <property type="term" value="F:DNA binding"/>
    <property type="evidence" value="ECO:0007669"/>
    <property type="project" value="UniProtKB-KW"/>
</dbReference>
<evidence type="ECO:0000259" key="7">
    <source>
        <dbReference type="PROSITE" id="PS50888"/>
    </source>
</evidence>
<evidence type="ECO:0000256" key="1">
    <source>
        <dbReference type="ARBA" id="ARBA00004123"/>
    </source>
</evidence>
<dbReference type="InterPro" id="IPR045865">
    <property type="entry name" value="ACT-like_dom_sf"/>
</dbReference>
<dbReference type="eggNOG" id="ENOG502QSD0">
    <property type="taxonomic scope" value="Eukaryota"/>
</dbReference>
<evidence type="ECO:0000256" key="5">
    <source>
        <dbReference type="ARBA" id="ARBA00023242"/>
    </source>
</evidence>
<dbReference type="InterPro" id="IPR011598">
    <property type="entry name" value="bHLH_dom"/>
</dbReference>
<dbReference type="CDD" id="cd04873">
    <property type="entry name" value="ACT_UUR-ACR-like"/>
    <property type="match status" value="1"/>
</dbReference>
<dbReference type="GO" id="GO:0046983">
    <property type="term" value="F:protein dimerization activity"/>
    <property type="evidence" value="ECO:0007669"/>
    <property type="project" value="InterPro"/>
</dbReference>
<dbReference type="PROSITE" id="PS51671">
    <property type="entry name" value="ACT"/>
    <property type="match status" value="1"/>
</dbReference>
<keyword evidence="4" id="KW-0804">Transcription</keyword>
<accession>W9SMI5</accession>
<sequence>MSEEGFAIVGNEMGFLWEENECNWANNLSNNSSPTGGAGYTGTADEEEEEKSEGKKMKSSNGGGGPKANKGKEGAPQGNNKKKRSRGGVCKNNNGKSSTITTTTTSTGDLDDHDHHDQITKEGKKVGGGESDHEIHIWTERERRKKMRNMFANLHALLPQLPPKADKSTIVDEAVNYIRTLQQTLQKLQKQKLEKLQGATTSSTTISSFNCEPSLISQQKVAYKDTREAFLADQGSCNELVTMGNNINNPSSNSLSVVSQFSPVMFQTWTSSNVVLNICGDQAHISICSPRKPGLLTSICYALEKHKITLVSAQISSDGDRNMYMIHAHHASNGASDQFLEAFNPVEEVFKQAVGEIMLWVSS</sequence>
<dbReference type="Gene3D" id="4.10.280.10">
    <property type="entry name" value="Helix-loop-helix DNA-binding domain"/>
    <property type="match status" value="1"/>
</dbReference>
<feature type="domain" description="ACT" evidence="8">
    <location>
        <begin position="284"/>
        <end position="360"/>
    </location>
</feature>
<organism evidence="9 10">
    <name type="scientific">Morus notabilis</name>
    <dbReference type="NCBI Taxonomy" id="981085"/>
    <lineage>
        <taxon>Eukaryota</taxon>
        <taxon>Viridiplantae</taxon>
        <taxon>Streptophyta</taxon>
        <taxon>Embryophyta</taxon>
        <taxon>Tracheophyta</taxon>
        <taxon>Spermatophyta</taxon>
        <taxon>Magnoliopsida</taxon>
        <taxon>eudicotyledons</taxon>
        <taxon>Gunneridae</taxon>
        <taxon>Pentapetalae</taxon>
        <taxon>rosids</taxon>
        <taxon>fabids</taxon>
        <taxon>Rosales</taxon>
        <taxon>Moraceae</taxon>
        <taxon>Moreae</taxon>
        <taxon>Morus</taxon>
    </lineage>
</organism>
<proteinExistence type="predicted"/>
<dbReference type="GO" id="GO:0005634">
    <property type="term" value="C:nucleus"/>
    <property type="evidence" value="ECO:0007669"/>
    <property type="project" value="UniProtKB-SubCell"/>
</dbReference>
<keyword evidence="5" id="KW-0539">Nucleus</keyword>
<keyword evidence="3" id="KW-0238">DNA-binding</keyword>
<evidence type="ECO:0000259" key="8">
    <source>
        <dbReference type="PROSITE" id="PS51671"/>
    </source>
</evidence>
<dbReference type="InterPro" id="IPR045239">
    <property type="entry name" value="bHLH95_bHLH"/>
</dbReference>
<protein>
    <recommendedName>
        <fullName evidence="11">BHLH domain-containing protein</fullName>
    </recommendedName>
</protein>
<dbReference type="CDD" id="cd11393">
    <property type="entry name" value="bHLH_AtbHLH_like"/>
    <property type="match status" value="1"/>
</dbReference>
<feature type="compositionally biased region" description="Basic and acidic residues" evidence="6">
    <location>
        <begin position="110"/>
        <end position="133"/>
    </location>
</feature>
<dbReference type="PANTHER" id="PTHR46772">
    <property type="entry name" value="BHLH DOMAIN-CONTAINING PROTEIN"/>
    <property type="match status" value="1"/>
</dbReference>
<dbReference type="STRING" id="981085.W9SMI5"/>
<name>W9SMI5_9ROSA</name>
<keyword evidence="10" id="KW-1185">Reference proteome</keyword>
<gene>
    <name evidence="9" type="ORF">L484_027507</name>
</gene>
<dbReference type="InterPro" id="IPR054502">
    <property type="entry name" value="bHLH-TF_ACT-like_plant"/>
</dbReference>
<dbReference type="Pfam" id="PF00010">
    <property type="entry name" value="HLH"/>
    <property type="match status" value="1"/>
</dbReference>
<dbReference type="SMART" id="SM00353">
    <property type="entry name" value="HLH"/>
    <property type="match status" value="1"/>
</dbReference>
<comment type="subcellular location">
    <subcellularLocation>
        <location evidence="1">Nucleus</location>
    </subcellularLocation>
</comment>
<reference evidence="10" key="1">
    <citation type="submission" date="2013-01" db="EMBL/GenBank/DDBJ databases">
        <title>Draft Genome Sequence of a Mulberry Tree, Morus notabilis C.K. Schneid.</title>
        <authorList>
            <person name="He N."/>
            <person name="Zhao S."/>
        </authorList>
    </citation>
    <scope>NUCLEOTIDE SEQUENCE</scope>
</reference>
<dbReference type="InterPro" id="IPR002912">
    <property type="entry name" value="ACT_dom"/>
</dbReference>
<evidence type="ECO:0000256" key="2">
    <source>
        <dbReference type="ARBA" id="ARBA00023015"/>
    </source>
</evidence>
<dbReference type="SUPFAM" id="SSF47459">
    <property type="entry name" value="HLH, helix-loop-helix DNA-binding domain"/>
    <property type="match status" value="1"/>
</dbReference>
<dbReference type="GO" id="GO:0003700">
    <property type="term" value="F:DNA-binding transcription factor activity"/>
    <property type="evidence" value="ECO:0007669"/>
    <property type="project" value="InterPro"/>
</dbReference>
<evidence type="ECO:0008006" key="11">
    <source>
        <dbReference type="Google" id="ProtNLM"/>
    </source>
</evidence>
<evidence type="ECO:0000256" key="6">
    <source>
        <dbReference type="SAM" id="MobiDB-lite"/>
    </source>
</evidence>
<dbReference type="PANTHER" id="PTHR46772:SF8">
    <property type="entry name" value="TRANSCRIPTION FACTOR BHLH95"/>
    <property type="match status" value="1"/>
</dbReference>
<evidence type="ECO:0000256" key="4">
    <source>
        <dbReference type="ARBA" id="ARBA00023163"/>
    </source>
</evidence>
<dbReference type="Pfam" id="PF22754">
    <property type="entry name" value="bHLH-TF_ACT-like_plant"/>
    <property type="match status" value="1"/>
</dbReference>
<dbReference type="AlphaFoldDB" id="W9SMI5"/>
<dbReference type="EMBL" id="KE345811">
    <property type="protein sequence ID" value="EXC17319.1"/>
    <property type="molecule type" value="Genomic_DNA"/>
</dbReference>
<dbReference type="GO" id="GO:0009960">
    <property type="term" value="P:endosperm development"/>
    <property type="evidence" value="ECO:0007669"/>
    <property type="project" value="InterPro"/>
</dbReference>
<dbReference type="SUPFAM" id="SSF55021">
    <property type="entry name" value="ACT-like"/>
    <property type="match status" value="1"/>
</dbReference>
<feature type="domain" description="BHLH" evidence="7">
    <location>
        <begin position="131"/>
        <end position="181"/>
    </location>
</feature>